<dbReference type="AlphaFoldDB" id="A0A835K6J9"/>
<evidence type="ECO:0000256" key="1">
    <source>
        <dbReference type="SAM" id="Phobius"/>
    </source>
</evidence>
<dbReference type="GO" id="GO:0009933">
    <property type="term" value="P:meristem structural organization"/>
    <property type="evidence" value="ECO:0007669"/>
    <property type="project" value="InterPro"/>
</dbReference>
<keyword evidence="1" id="KW-0812">Transmembrane</keyword>
<organism evidence="2 3">
    <name type="scientific">Salix dunnii</name>
    <dbReference type="NCBI Taxonomy" id="1413687"/>
    <lineage>
        <taxon>Eukaryota</taxon>
        <taxon>Viridiplantae</taxon>
        <taxon>Streptophyta</taxon>
        <taxon>Embryophyta</taxon>
        <taxon>Tracheophyta</taxon>
        <taxon>Spermatophyta</taxon>
        <taxon>Magnoliopsida</taxon>
        <taxon>eudicotyledons</taxon>
        <taxon>Gunneridae</taxon>
        <taxon>Pentapetalae</taxon>
        <taxon>rosids</taxon>
        <taxon>fabids</taxon>
        <taxon>Malpighiales</taxon>
        <taxon>Salicaceae</taxon>
        <taxon>Saliceae</taxon>
        <taxon>Salix</taxon>
    </lineage>
</organism>
<gene>
    <name evidence="2" type="ORF">SADUNF_Sadunf05G0034700</name>
</gene>
<comment type="caution">
    <text evidence="2">The sequence shown here is derived from an EMBL/GenBank/DDBJ whole genome shotgun (WGS) entry which is preliminary data.</text>
</comment>
<feature type="transmembrane region" description="Helical" evidence="1">
    <location>
        <begin position="7"/>
        <end position="25"/>
    </location>
</feature>
<proteinExistence type="predicted"/>
<reference evidence="2 3" key="1">
    <citation type="submission" date="2020-10" db="EMBL/GenBank/DDBJ databases">
        <title>Plant Genome Project.</title>
        <authorList>
            <person name="Zhang R.-G."/>
        </authorList>
    </citation>
    <scope>NUCLEOTIDE SEQUENCE [LARGE SCALE GENOMIC DNA]</scope>
    <source>
        <strain evidence="2">FAFU-HL-1</strain>
        <tissue evidence="2">Leaf</tissue>
    </source>
</reference>
<dbReference type="Proteomes" id="UP000657918">
    <property type="component" value="Unassembled WGS sequence"/>
</dbReference>
<dbReference type="EMBL" id="JADGMS010000005">
    <property type="protein sequence ID" value="KAF9681745.1"/>
    <property type="molecule type" value="Genomic_DNA"/>
</dbReference>
<keyword evidence="1" id="KW-1133">Transmembrane helix</keyword>
<dbReference type="GO" id="GO:0040029">
    <property type="term" value="P:epigenetic regulation of gene expression"/>
    <property type="evidence" value="ECO:0007669"/>
    <property type="project" value="InterPro"/>
</dbReference>
<dbReference type="GO" id="GO:0005634">
    <property type="term" value="C:nucleus"/>
    <property type="evidence" value="ECO:0007669"/>
    <property type="project" value="InterPro"/>
</dbReference>
<keyword evidence="1" id="KW-0472">Membrane</keyword>
<sequence length="139" mass="15328">MRKNGTLICYTLIKWYFIALYSMNIEHCPVTTRTVQKISDVLKAGSVLTQLSIALNSSGIKLTKPVVSANLPKPHDWALQLTASLFEVSQDTVQLDLSYFGLLPAYTRIFSTGALICGIFCMVLAKGCKFSAVMTSRKT</sequence>
<protein>
    <submittedName>
        <fullName evidence="2">Uncharacterized protein</fullName>
    </submittedName>
</protein>
<dbReference type="PANTHER" id="PTHR47684">
    <property type="entry name" value="PROTEIN TONSOKU"/>
    <property type="match status" value="1"/>
</dbReference>
<dbReference type="GO" id="GO:0072423">
    <property type="term" value="P:response to DNA damage checkpoint signaling"/>
    <property type="evidence" value="ECO:0007669"/>
    <property type="project" value="InterPro"/>
</dbReference>
<name>A0A835K6J9_9ROSI</name>
<dbReference type="InterPro" id="IPR044227">
    <property type="entry name" value="TONSOKU"/>
</dbReference>
<accession>A0A835K6J9</accession>
<keyword evidence="3" id="KW-1185">Reference proteome</keyword>
<evidence type="ECO:0000313" key="2">
    <source>
        <dbReference type="EMBL" id="KAF9681745.1"/>
    </source>
</evidence>
<dbReference type="PANTHER" id="PTHR47684:SF1">
    <property type="entry name" value="PROTEIN TONSOKU"/>
    <property type="match status" value="1"/>
</dbReference>
<feature type="transmembrane region" description="Helical" evidence="1">
    <location>
        <begin position="105"/>
        <end position="125"/>
    </location>
</feature>
<evidence type="ECO:0000313" key="3">
    <source>
        <dbReference type="Proteomes" id="UP000657918"/>
    </source>
</evidence>